<dbReference type="PROSITE" id="PS51721">
    <property type="entry name" value="G_CP"/>
    <property type="match status" value="1"/>
</dbReference>
<evidence type="ECO:0000259" key="1">
    <source>
        <dbReference type="PROSITE" id="PS51721"/>
    </source>
</evidence>
<gene>
    <name evidence="2" type="ORF">C7384_103125</name>
</gene>
<organism evidence="2 3">
    <name type="scientific">Convivina intestini</name>
    <dbReference type="NCBI Taxonomy" id="1505726"/>
    <lineage>
        <taxon>Bacteria</taxon>
        <taxon>Bacillati</taxon>
        <taxon>Bacillota</taxon>
        <taxon>Bacilli</taxon>
        <taxon>Lactobacillales</taxon>
        <taxon>Lactobacillaceae</taxon>
        <taxon>Convivina</taxon>
    </lineage>
</organism>
<dbReference type="Pfam" id="PF01926">
    <property type="entry name" value="MMR_HSR1"/>
    <property type="match status" value="1"/>
</dbReference>
<evidence type="ECO:0000313" key="3">
    <source>
        <dbReference type="Proteomes" id="UP000245433"/>
    </source>
</evidence>
<dbReference type="InterPro" id="IPR019988">
    <property type="entry name" value="GTP-bd_ribosome_bgen_YqeH"/>
</dbReference>
<dbReference type="InterPro" id="IPR006073">
    <property type="entry name" value="GTP-bd"/>
</dbReference>
<evidence type="ECO:0000313" key="2">
    <source>
        <dbReference type="EMBL" id="PVY85100.1"/>
    </source>
</evidence>
<dbReference type="PANTHER" id="PTHR46434">
    <property type="entry name" value="GENETIC INTERACTOR OF PROHIBITINS 3, MITOCHONDRIAL"/>
    <property type="match status" value="1"/>
</dbReference>
<dbReference type="InterPro" id="IPR030378">
    <property type="entry name" value="G_CP_dom"/>
</dbReference>
<dbReference type="GO" id="GO:0005525">
    <property type="term" value="F:GTP binding"/>
    <property type="evidence" value="ECO:0007669"/>
    <property type="project" value="InterPro"/>
</dbReference>
<dbReference type="RefSeq" id="WP_089938396.1">
    <property type="nucleotide sequence ID" value="NZ_CAKOEX010000003.1"/>
</dbReference>
<protein>
    <recommendedName>
        <fullName evidence="1">CP-type G domain-containing protein</fullName>
    </recommendedName>
</protein>
<sequence length="379" mass="42271">MTTEISDETIQQELEKGLYCIGCGARMQTTEATQSGYLPMSALKKSLESDQLLCKRCFRLRHYNEIQPVELTDDDFARILHQISSTKSLIVYVVDVFDISGSLIDGLPRFVGKSNPILVVANKVDLLPKSLKANRLKQWLKDQLKDSGIDPVDIVLTSAIHSQNLDAILQKIEDLRQGQDVYVVGTTNVGKSTFINQIIKSTMGVQELITTSRFPGTTLDKIEIPLADGQKLIDTPGIIKSDQMAHRLDSRDLKYALPKNEIKPRTYQLNDQQTIFIGGLARFDFEKGPRSAVTAYFENNLPLHRTKLVGADEFYQKHAGNLLQPTEPNLGPLVKYEFNTNEKTDLVFAGLGWIVLPAGIRVAGWAPKGVSVTVRRAMI</sequence>
<keyword evidence="3" id="KW-1185">Reference proteome</keyword>
<accession>A0A2U1DBQ3</accession>
<dbReference type="PANTHER" id="PTHR46434:SF1">
    <property type="entry name" value="GENETIC INTERACTOR OF PROHIBITINS 3, MITOCHONDRIAL"/>
    <property type="match status" value="1"/>
</dbReference>
<dbReference type="Pfam" id="PF21516">
    <property type="entry name" value="YqeH-like_C"/>
    <property type="match status" value="1"/>
</dbReference>
<dbReference type="AlphaFoldDB" id="A0A2U1DBQ3"/>
<feature type="domain" description="CP-type G" evidence="1">
    <location>
        <begin position="77"/>
        <end position="241"/>
    </location>
</feature>
<dbReference type="Gene3D" id="3.40.50.300">
    <property type="entry name" value="P-loop containing nucleotide triphosphate hydrolases"/>
    <property type="match status" value="1"/>
</dbReference>
<name>A0A2U1DBQ3_9LACO</name>
<dbReference type="InterPro" id="IPR027417">
    <property type="entry name" value="P-loop_NTPase"/>
</dbReference>
<dbReference type="CDD" id="cd01855">
    <property type="entry name" value="YqeH"/>
    <property type="match status" value="1"/>
</dbReference>
<dbReference type="Proteomes" id="UP000245433">
    <property type="component" value="Unassembled WGS sequence"/>
</dbReference>
<dbReference type="SUPFAM" id="SSF52540">
    <property type="entry name" value="P-loop containing nucleoside triphosphate hydrolases"/>
    <property type="match status" value="1"/>
</dbReference>
<comment type="caution">
    <text evidence="2">The sequence shown here is derived from an EMBL/GenBank/DDBJ whole genome shotgun (WGS) entry which is preliminary data.</text>
</comment>
<dbReference type="EMBL" id="QEKT01000003">
    <property type="protein sequence ID" value="PVY85100.1"/>
    <property type="molecule type" value="Genomic_DNA"/>
</dbReference>
<proteinExistence type="predicted"/>
<reference evidence="2 3" key="1">
    <citation type="submission" date="2018-04" db="EMBL/GenBank/DDBJ databases">
        <title>Genomic Encyclopedia of Type Strains, Phase IV (KMG-IV): sequencing the most valuable type-strain genomes for metagenomic binning, comparative biology and taxonomic classification.</title>
        <authorList>
            <person name="Goeker M."/>
        </authorList>
    </citation>
    <scope>NUCLEOTIDE SEQUENCE [LARGE SCALE GENOMIC DNA]</scope>
    <source>
        <strain evidence="2 3">DSM 28795</strain>
    </source>
</reference>
<dbReference type="InterPro" id="IPR048422">
    <property type="entry name" value="NOA1/YqeH-like_C"/>
</dbReference>
<dbReference type="InterPro" id="IPR050896">
    <property type="entry name" value="Mito_lipid_metab_GTPase"/>
</dbReference>
<dbReference type="OrthoDB" id="9773841at2"/>
<dbReference type="NCBIfam" id="TIGR03597">
    <property type="entry name" value="GTPase_YqeH"/>
    <property type="match status" value="1"/>
</dbReference>